<name>A0A4R8Q1I0_9PEZI</name>
<comment type="caution">
    <text evidence="1">The sequence shown here is derived from an EMBL/GenBank/DDBJ whole genome shotgun (WGS) entry which is preliminary data.</text>
</comment>
<evidence type="ECO:0000313" key="1">
    <source>
        <dbReference type="EMBL" id="TDZ32072.1"/>
    </source>
</evidence>
<evidence type="ECO:0000313" key="2">
    <source>
        <dbReference type="Proteomes" id="UP000295083"/>
    </source>
</evidence>
<protein>
    <submittedName>
        <fullName evidence="1">Uncharacterized protein</fullName>
    </submittedName>
</protein>
<gene>
    <name evidence="1" type="ORF">C8035_v000808</name>
</gene>
<dbReference type="EMBL" id="QAPG01000087">
    <property type="protein sequence ID" value="TDZ32072.1"/>
    <property type="molecule type" value="Genomic_DNA"/>
</dbReference>
<organism evidence="1 2">
    <name type="scientific">Colletotrichum spinosum</name>
    <dbReference type="NCBI Taxonomy" id="1347390"/>
    <lineage>
        <taxon>Eukaryota</taxon>
        <taxon>Fungi</taxon>
        <taxon>Dikarya</taxon>
        <taxon>Ascomycota</taxon>
        <taxon>Pezizomycotina</taxon>
        <taxon>Sordariomycetes</taxon>
        <taxon>Hypocreomycetidae</taxon>
        <taxon>Glomerellales</taxon>
        <taxon>Glomerellaceae</taxon>
        <taxon>Colletotrichum</taxon>
        <taxon>Colletotrichum orbiculare species complex</taxon>
    </lineage>
</organism>
<proteinExistence type="predicted"/>
<accession>A0A4R8Q1I0</accession>
<reference evidence="1 2" key="1">
    <citation type="submission" date="2018-11" db="EMBL/GenBank/DDBJ databases">
        <title>Genome sequence and assembly of Colletotrichum spinosum.</title>
        <authorList>
            <person name="Gan P."/>
            <person name="Shirasu K."/>
        </authorList>
    </citation>
    <scope>NUCLEOTIDE SEQUENCE [LARGE SCALE GENOMIC DNA]</scope>
    <source>
        <strain evidence="1 2">CBS 515.97</strain>
    </source>
</reference>
<dbReference type="Proteomes" id="UP000295083">
    <property type="component" value="Unassembled WGS sequence"/>
</dbReference>
<sequence length="666" mass="75622">MSLRKRHGWWGATKLIIPTDSCHEIVGRSYQEQVDYQKGLVFKLLTGKDEMPALPEEEPTAKFWEEIRKAGTHADIKQDSSRVNPTTTTSTSMGLGGLLSITPIGQAVVSYLWAMNTITVGHLASASKQCNDAVAVYVSRFHLPLGDYQDCDWLPLSLLDMADGRKRTIGIGKCLFVKGRDEFVWPAQVKGVPNIWTSDASRRAMVQVADDHANDEQVYVRLLPFLKNNGLLYEKEKLLADAQNNSEVTIAANSEDHKHLREISYTVPLLRSLYQWGQHLQAVRFHDVPLMNISIVEVVLSALPGLEVIGLANCELLHIAHVIPLIDIVHRNSKQHNKRPVMLEFFPRIWKGSEQNRDGTYVISWEPLAMRIPSAVLATVLVAVIKSYKMEIDLCGKDRSFRKFLELVPMKLGAAATFIHHLFTWIDASTNKQVWDGLTNQEREDLENQVLLAVLQSEKNGVDYCFRNSYSAVYKCCRCGYSMVAALFRMEMKEWMDNQRICRCCDLMHVLENQSHHRLWEKHNLITSLLHSARGVKRRQSEEELQRELPDVVAPPMPNPFVWPLGLGSRFRREALEISRNLPSAEVLGSLDREYELLSVSGLAAMLDTEDKIAMTKGLFYDDPKYTTQGRSTSKGRKGSWEYILWHEVHRAEALEANGGKPAGFW</sequence>
<dbReference type="AlphaFoldDB" id="A0A4R8Q1I0"/>
<keyword evidence="2" id="KW-1185">Reference proteome</keyword>